<evidence type="ECO:0000313" key="3">
    <source>
        <dbReference type="Proteomes" id="UP000000692"/>
    </source>
</evidence>
<dbReference type="AlphaFoldDB" id="F9Y7L4"/>
<dbReference type="InterPro" id="IPR016181">
    <property type="entry name" value="Acyl_CoA_acyltransferase"/>
</dbReference>
<dbReference type="eggNOG" id="COG0456">
    <property type="taxonomic scope" value="Bacteria"/>
</dbReference>
<dbReference type="GO" id="GO:0016747">
    <property type="term" value="F:acyltransferase activity, transferring groups other than amino-acyl groups"/>
    <property type="evidence" value="ECO:0007669"/>
    <property type="project" value="InterPro"/>
</dbReference>
<proteinExistence type="predicted"/>
<organism evidence="2 3">
    <name type="scientific">Ketogulonicigenium vulgare (strain WSH-001)</name>
    <dbReference type="NCBI Taxonomy" id="759362"/>
    <lineage>
        <taxon>Bacteria</taxon>
        <taxon>Pseudomonadati</taxon>
        <taxon>Pseudomonadota</taxon>
        <taxon>Alphaproteobacteria</taxon>
        <taxon>Rhodobacterales</taxon>
        <taxon>Roseobacteraceae</taxon>
        <taxon>Ketogulonicigenium</taxon>
    </lineage>
</organism>
<dbReference type="InterPro" id="IPR000182">
    <property type="entry name" value="GNAT_dom"/>
</dbReference>
<protein>
    <submittedName>
        <fullName evidence="2">Acetyltransferase, gnat family protein</fullName>
    </submittedName>
</protein>
<gene>
    <name evidence="2" type="ordered locus">KVU_2471</name>
</gene>
<dbReference type="RefSeq" id="WP_013383103.1">
    <property type="nucleotide sequence ID" value="NC_017384.1"/>
</dbReference>
<dbReference type="PROSITE" id="PS51186">
    <property type="entry name" value="GNAT"/>
    <property type="match status" value="1"/>
</dbReference>
<dbReference type="CDD" id="cd04301">
    <property type="entry name" value="NAT_SF"/>
    <property type="match status" value="1"/>
</dbReference>
<dbReference type="PATRIC" id="fig|759362.5.peg.2576"/>
<evidence type="ECO:0000313" key="2">
    <source>
        <dbReference type="EMBL" id="AEM42310.1"/>
    </source>
</evidence>
<dbReference type="EMBL" id="CP002018">
    <property type="protein sequence ID" value="AEM42310.1"/>
    <property type="molecule type" value="Genomic_DNA"/>
</dbReference>
<keyword evidence="2" id="KW-0808">Transferase</keyword>
<keyword evidence="3" id="KW-1185">Reference proteome</keyword>
<evidence type="ECO:0000259" key="1">
    <source>
        <dbReference type="PROSITE" id="PS51186"/>
    </source>
</evidence>
<sequence>MDMLVNLFSPRIDALGLRAAKALDGSAITIRRAIPPELHILQDWTRAHFSPYWVSEVTVAMAHQPPGCLIATEGGSLLGFACYDATARGFFGPTGVAETQRGRGIGLALLHQTLVAMKSQGHAYAIIGAVGPVDFYAEAVGAMPIPTDSGDIYQGLLRAPAAFKDPGQ</sequence>
<dbReference type="HOGENOM" id="CLU_118578_0_0_5"/>
<feature type="domain" description="N-acetyltransferase" evidence="1">
    <location>
        <begin position="28"/>
        <end position="160"/>
    </location>
</feature>
<accession>F9Y7L4</accession>
<dbReference type="Gene3D" id="3.40.630.30">
    <property type="match status" value="1"/>
</dbReference>
<reference evidence="2 3" key="1">
    <citation type="journal article" date="2011" name="J. Bacteriol.">
        <title>Complete genome sequence of the industrial strain Ketogulonicigenium vulgare WSH-001.</title>
        <authorList>
            <person name="Liu L."/>
            <person name="Li Y."/>
            <person name="Zhang J."/>
            <person name="Zhou Z."/>
            <person name="Liu J."/>
            <person name="Li X."/>
            <person name="Zhou J."/>
            <person name="Du G."/>
            <person name="Wang L."/>
            <person name="Chen J."/>
        </authorList>
    </citation>
    <scope>NUCLEOTIDE SEQUENCE [LARGE SCALE GENOMIC DNA]</scope>
    <source>
        <strain evidence="2 3">WSH-001</strain>
    </source>
</reference>
<dbReference type="OrthoDB" id="4016818at2"/>
<dbReference type="SUPFAM" id="SSF55729">
    <property type="entry name" value="Acyl-CoA N-acyltransferases (Nat)"/>
    <property type="match status" value="1"/>
</dbReference>
<dbReference type="KEGG" id="kvl:KVU_2471"/>
<dbReference type="Pfam" id="PF00583">
    <property type="entry name" value="Acetyltransf_1"/>
    <property type="match status" value="1"/>
</dbReference>
<dbReference type="Proteomes" id="UP000000692">
    <property type="component" value="Chromosome"/>
</dbReference>
<name>F9Y7L4_KETVW</name>